<organism evidence="1 2">
    <name type="scientific">Rhizobium paranaense</name>
    <dbReference type="NCBI Taxonomy" id="1650438"/>
    <lineage>
        <taxon>Bacteria</taxon>
        <taxon>Pseudomonadati</taxon>
        <taxon>Pseudomonadota</taxon>
        <taxon>Alphaproteobacteria</taxon>
        <taxon>Hyphomicrobiales</taxon>
        <taxon>Rhizobiaceae</taxon>
        <taxon>Rhizobium/Agrobacterium group</taxon>
        <taxon>Rhizobium</taxon>
    </lineage>
</organism>
<sequence>MIRIVFDTDCVACSRFVRFVLDHEIDARCQFISAWSQTGSDLAIRQGHDPRLYEISFMVLDRDRALVKSDAVLHIFTSLKAPWRWLIVLKYVPKVLRDAVYTFLARRRYAWFGRRESCFISPASLRERFVEPEGSRPVDCGR</sequence>
<dbReference type="AlphaFoldDB" id="A0A7W8XWT2"/>
<dbReference type="EMBL" id="JACHBI010000016">
    <property type="protein sequence ID" value="MBB5576991.1"/>
    <property type="molecule type" value="Genomic_DNA"/>
</dbReference>
<dbReference type="InterPro" id="IPR052927">
    <property type="entry name" value="DCC_oxidoreductase"/>
</dbReference>
<protein>
    <submittedName>
        <fullName evidence="1">Putative DCC family thiol-disulfide oxidoreductase YuxK</fullName>
    </submittedName>
</protein>
<dbReference type="PANTHER" id="PTHR33639:SF2">
    <property type="entry name" value="DUF393 DOMAIN-CONTAINING PROTEIN"/>
    <property type="match status" value="1"/>
</dbReference>
<dbReference type="Pfam" id="PF04134">
    <property type="entry name" value="DCC1-like"/>
    <property type="match status" value="1"/>
</dbReference>
<dbReference type="RefSeq" id="WP_183940118.1">
    <property type="nucleotide sequence ID" value="NZ_JACHBI010000016.1"/>
</dbReference>
<dbReference type="InterPro" id="IPR007263">
    <property type="entry name" value="DCC1-like"/>
</dbReference>
<dbReference type="GO" id="GO:0015035">
    <property type="term" value="F:protein-disulfide reductase activity"/>
    <property type="evidence" value="ECO:0007669"/>
    <property type="project" value="InterPro"/>
</dbReference>
<proteinExistence type="predicted"/>
<name>A0A7W8XWT2_9HYPH</name>
<gene>
    <name evidence="1" type="ORF">GGD50_005640</name>
</gene>
<accession>A0A7W8XWT2</accession>
<keyword evidence="2" id="KW-1185">Reference proteome</keyword>
<evidence type="ECO:0000313" key="1">
    <source>
        <dbReference type="EMBL" id="MBB5576991.1"/>
    </source>
</evidence>
<evidence type="ECO:0000313" key="2">
    <source>
        <dbReference type="Proteomes" id="UP000549882"/>
    </source>
</evidence>
<dbReference type="Proteomes" id="UP000549882">
    <property type="component" value="Unassembled WGS sequence"/>
</dbReference>
<dbReference type="PANTHER" id="PTHR33639">
    <property type="entry name" value="THIOL-DISULFIDE OXIDOREDUCTASE DCC"/>
    <property type="match status" value="1"/>
</dbReference>
<comment type="caution">
    <text evidence="1">The sequence shown here is derived from an EMBL/GenBank/DDBJ whole genome shotgun (WGS) entry which is preliminary data.</text>
</comment>
<reference evidence="1 2" key="1">
    <citation type="submission" date="2020-08" db="EMBL/GenBank/DDBJ databases">
        <title>Genomic Encyclopedia of Type Strains, Phase IV (KMG-V): Genome sequencing to study the core and pangenomes of soil and plant-associated prokaryotes.</title>
        <authorList>
            <person name="Whitman W."/>
        </authorList>
    </citation>
    <scope>NUCLEOTIDE SEQUENCE [LARGE SCALE GENOMIC DNA]</scope>
    <source>
        <strain evidence="1 2">SEMIA 4064</strain>
    </source>
</reference>